<evidence type="ECO:0000256" key="1">
    <source>
        <dbReference type="SAM" id="MobiDB-lite"/>
    </source>
</evidence>
<feature type="compositionally biased region" description="Acidic residues" evidence="1">
    <location>
        <begin position="28"/>
        <end position="44"/>
    </location>
</feature>
<dbReference type="Pfam" id="PF12974">
    <property type="entry name" value="Phosphonate-bd"/>
    <property type="match status" value="1"/>
</dbReference>
<proteinExistence type="predicted"/>
<sequence>MANRRKFLKTTGVIGTVGLAGCMGGGSSDDEETTTSSDTTEESGGDSTEATETTEEKMDFQNGEINFNVSPSVAQEKLQAQYQPIKEHLSNEFGVPAKLKLANNYSAVIQALGAGTSDMAETGPFAAALGVKADKANIALQRKGYGSWEYKSIIVAADEVDVSNLDEMKTYIENNDATIAFADRLSASGCLFPLYDLKKAGIEIGDLPEGGGGNAAFTPNFSSHTGAYETLKNGQADFAGMGGFVPGLQDDFEENATIINEHKGLPRAPIVVSPELTDEEQTALTEAFINAPDKIYLGENGEEGGDDDLWFDDVRKVSVDKYQPVIDAANELGVGTDYFK</sequence>
<dbReference type="PROSITE" id="PS51257">
    <property type="entry name" value="PROKAR_LIPOPROTEIN"/>
    <property type="match status" value="1"/>
</dbReference>
<keyword evidence="3" id="KW-1185">Reference proteome</keyword>
<protein>
    <submittedName>
        <fullName evidence="2">PhnD/SsuA/transferrin family substrate-binding protein</fullName>
    </submittedName>
</protein>
<dbReference type="SUPFAM" id="SSF53850">
    <property type="entry name" value="Periplasmic binding protein-like II"/>
    <property type="match status" value="1"/>
</dbReference>
<comment type="caution">
    <text evidence="2">The sequence shown here is derived from an EMBL/GenBank/DDBJ whole genome shotgun (WGS) entry which is preliminary data.</text>
</comment>
<organism evidence="2 3">
    <name type="scientific">Halorussus caseinilyticus</name>
    <dbReference type="NCBI Taxonomy" id="3034025"/>
    <lineage>
        <taxon>Archaea</taxon>
        <taxon>Methanobacteriati</taxon>
        <taxon>Methanobacteriota</taxon>
        <taxon>Stenosarchaea group</taxon>
        <taxon>Halobacteria</taxon>
        <taxon>Halobacteriales</taxon>
        <taxon>Haladaptataceae</taxon>
        <taxon>Halorussus</taxon>
    </lineage>
</organism>
<dbReference type="Gene3D" id="3.40.190.10">
    <property type="entry name" value="Periplasmic binding protein-like II"/>
    <property type="match status" value="2"/>
</dbReference>
<evidence type="ECO:0000313" key="2">
    <source>
        <dbReference type="EMBL" id="MFC7082148.1"/>
    </source>
</evidence>
<gene>
    <name evidence="2" type="ORF">ACFQJ6_20735</name>
</gene>
<accession>A0ABD5WSK2</accession>
<evidence type="ECO:0000313" key="3">
    <source>
        <dbReference type="Proteomes" id="UP001596407"/>
    </source>
</evidence>
<dbReference type="PANTHER" id="PTHR35841">
    <property type="entry name" value="PHOSPHONATES-BINDING PERIPLASMIC PROTEIN"/>
    <property type="match status" value="1"/>
</dbReference>
<dbReference type="AlphaFoldDB" id="A0ABD5WSK2"/>
<dbReference type="PANTHER" id="PTHR35841:SF1">
    <property type="entry name" value="PHOSPHONATES-BINDING PERIPLASMIC PROTEIN"/>
    <property type="match status" value="1"/>
</dbReference>
<dbReference type="EMBL" id="JBHSZH010000005">
    <property type="protein sequence ID" value="MFC7082148.1"/>
    <property type="molecule type" value="Genomic_DNA"/>
</dbReference>
<dbReference type="Proteomes" id="UP001596407">
    <property type="component" value="Unassembled WGS sequence"/>
</dbReference>
<dbReference type="GeneID" id="79304466"/>
<feature type="region of interest" description="Disordered" evidence="1">
    <location>
        <begin position="19"/>
        <end position="53"/>
    </location>
</feature>
<name>A0ABD5WSK2_9EURY</name>
<reference evidence="2 3" key="1">
    <citation type="journal article" date="2019" name="Int. J. Syst. Evol. Microbiol.">
        <title>The Global Catalogue of Microorganisms (GCM) 10K type strain sequencing project: providing services to taxonomists for standard genome sequencing and annotation.</title>
        <authorList>
            <consortium name="The Broad Institute Genomics Platform"/>
            <consortium name="The Broad Institute Genome Sequencing Center for Infectious Disease"/>
            <person name="Wu L."/>
            <person name="Ma J."/>
        </authorList>
    </citation>
    <scope>NUCLEOTIDE SEQUENCE [LARGE SCALE GENOMIC DNA]</scope>
    <source>
        <strain evidence="2 3">DT72</strain>
    </source>
</reference>
<dbReference type="RefSeq" id="WP_276279872.1">
    <property type="nucleotide sequence ID" value="NZ_CP119809.1"/>
</dbReference>